<protein>
    <submittedName>
        <fullName evidence="2">Uncharacterized protein</fullName>
    </submittedName>
</protein>
<feature type="compositionally biased region" description="Basic and acidic residues" evidence="1">
    <location>
        <begin position="147"/>
        <end position="169"/>
    </location>
</feature>
<proteinExistence type="predicted"/>
<feature type="compositionally biased region" description="Basic and acidic residues" evidence="1">
    <location>
        <begin position="181"/>
        <end position="205"/>
    </location>
</feature>
<gene>
    <name evidence="2" type="ORF">HO133_003220</name>
</gene>
<organism evidence="2 3">
    <name type="scientific">Letharia lupina</name>
    <dbReference type="NCBI Taxonomy" id="560253"/>
    <lineage>
        <taxon>Eukaryota</taxon>
        <taxon>Fungi</taxon>
        <taxon>Dikarya</taxon>
        <taxon>Ascomycota</taxon>
        <taxon>Pezizomycotina</taxon>
        <taxon>Lecanoromycetes</taxon>
        <taxon>OSLEUM clade</taxon>
        <taxon>Lecanoromycetidae</taxon>
        <taxon>Lecanorales</taxon>
        <taxon>Lecanorineae</taxon>
        <taxon>Parmeliaceae</taxon>
        <taxon>Letharia</taxon>
    </lineage>
</organism>
<reference evidence="2 3" key="1">
    <citation type="journal article" date="2020" name="Genomics">
        <title>Complete, high-quality genomes from long-read metagenomic sequencing of two wolf lichen thalli reveals enigmatic genome architecture.</title>
        <authorList>
            <person name="McKenzie S.K."/>
            <person name="Walston R.F."/>
            <person name="Allen J.L."/>
        </authorList>
    </citation>
    <scope>NUCLEOTIDE SEQUENCE [LARGE SCALE GENOMIC DNA]</scope>
    <source>
        <strain evidence="2">WasteWater1</strain>
    </source>
</reference>
<dbReference type="EMBL" id="JACCJB010000017">
    <property type="protein sequence ID" value="KAF6220089.1"/>
    <property type="molecule type" value="Genomic_DNA"/>
</dbReference>
<keyword evidence="3" id="KW-1185">Reference proteome</keyword>
<sequence length="240" mass="27146">MAIQEIILPIDQGDTSTPKKLSSREGPISYESSFWADVRERRATPARTKAMLYVKIRHCKIEHGDKSENWYIGHVLHYGGGPAKIGHAAVRQRVVEAPEQVEEQGTQVWDNFRAGSLDVEEDMHEAEPWIGGVPAVNGLSWRREYEAEKHAKKTREVEGRLGQKSEESRNLGNSGTKMKKPARDVKDIRKEWKRSNEKAHVRDAAGHLGGWHGQYEHGDDEEDEEGSGSNRSDGLRLIYV</sequence>
<dbReference type="AlphaFoldDB" id="A0A8H6CB89"/>
<evidence type="ECO:0000256" key="1">
    <source>
        <dbReference type="SAM" id="MobiDB-lite"/>
    </source>
</evidence>
<comment type="caution">
    <text evidence="2">The sequence shown here is derived from an EMBL/GenBank/DDBJ whole genome shotgun (WGS) entry which is preliminary data.</text>
</comment>
<dbReference type="GeneID" id="59331631"/>
<evidence type="ECO:0000313" key="2">
    <source>
        <dbReference type="EMBL" id="KAF6220089.1"/>
    </source>
</evidence>
<accession>A0A8H6CB89</accession>
<dbReference type="RefSeq" id="XP_037149524.1">
    <property type="nucleotide sequence ID" value="XM_037294143.1"/>
</dbReference>
<dbReference type="Proteomes" id="UP000593566">
    <property type="component" value="Unassembled WGS sequence"/>
</dbReference>
<feature type="region of interest" description="Disordered" evidence="1">
    <location>
        <begin position="147"/>
        <end position="240"/>
    </location>
</feature>
<name>A0A8H6CB89_9LECA</name>
<evidence type="ECO:0000313" key="3">
    <source>
        <dbReference type="Proteomes" id="UP000593566"/>
    </source>
</evidence>